<dbReference type="PANTHER" id="PTHR47079">
    <property type="entry name" value="REGULATOR OF G-PROTEIN SIGNALING PROTEIN-LIKE"/>
    <property type="match status" value="1"/>
</dbReference>
<dbReference type="AlphaFoldDB" id="A0A2J8V823"/>
<proteinExistence type="predicted"/>
<dbReference type="InterPro" id="IPR053282">
    <property type="entry name" value="RGS_domain-containing"/>
</dbReference>
<name>A0A2J8V823_PONAB</name>
<feature type="non-terminal residue" evidence="1">
    <location>
        <position position="64"/>
    </location>
</feature>
<dbReference type="EMBL" id="NDHI03003429">
    <property type="protein sequence ID" value="PNJ53667.1"/>
    <property type="molecule type" value="Genomic_DNA"/>
</dbReference>
<gene>
    <name evidence="1" type="ORF">CR201_G0021695</name>
</gene>
<evidence type="ECO:0000313" key="1">
    <source>
        <dbReference type="EMBL" id="PNJ53667.1"/>
    </source>
</evidence>
<protein>
    <submittedName>
        <fullName evidence="1">RGSL1 isoform 15</fullName>
    </submittedName>
</protein>
<organism evidence="1">
    <name type="scientific">Pongo abelii</name>
    <name type="common">Sumatran orangutan</name>
    <name type="synonym">Pongo pygmaeus abelii</name>
    <dbReference type="NCBI Taxonomy" id="9601"/>
    <lineage>
        <taxon>Eukaryota</taxon>
        <taxon>Metazoa</taxon>
        <taxon>Chordata</taxon>
        <taxon>Craniata</taxon>
        <taxon>Vertebrata</taxon>
        <taxon>Euteleostomi</taxon>
        <taxon>Mammalia</taxon>
        <taxon>Eutheria</taxon>
        <taxon>Euarchontoglires</taxon>
        <taxon>Primates</taxon>
        <taxon>Haplorrhini</taxon>
        <taxon>Catarrhini</taxon>
        <taxon>Hominidae</taxon>
        <taxon>Pongo</taxon>
    </lineage>
</organism>
<comment type="caution">
    <text evidence="1">The sequence shown here is derived from an EMBL/GenBank/DDBJ whole genome shotgun (WGS) entry which is preliminary data.</text>
</comment>
<dbReference type="PANTHER" id="PTHR47079:SF1">
    <property type="entry name" value="REGULATOR OF G-PROTEIN SIGNALING PROTEIN-LIKE"/>
    <property type="match status" value="1"/>
</dbReference>
<reference evidence="1" key="1">
    <citation type="submission" date="2017-12" db="EMBL/GenBank/DDBJ databases">
        <title>High-resolution comparative analysis of great ape genomes.</title>
        <authorList>
            <person name="Pollen A."/>
            <person name="Hastie A."/>
            <person name="Hormozdiari F."/>
            <person name="Dougherty M."/>
            <person name="Liu R."/>
            <person name="Chaisson M."/>
            <person name="Hoppe E."/>
            <person name="Hill C."/>
            <person name="Pang A."/>
            <person name="Hillier L."/>
            <person name="Baker C."/>
            <person name="Armstrong J."/>
            <person name="Shendure J."/>
            <person name="Paten B."/>
            <person name="Wilson R."/>
            <person name="Chao H."/>
            <person name="Schneider V."/>
            <person name="Ventura M."/>
            <person name="Kronenberg Z."/>
            <person name="Murali S."/>
            <person name="Gordon D."/>
            <person name="Cantsilieris S."/>
            <person name="Munson K."/>
            <person name="Nelson B."/>
            <person name="Raja A."/>
            <person name="Underwood J."/>
            <person name="Diekhans M."/>
            <person name="Fiddes I."/>
            <person name="Haussler D."/>
            <person name="Eichler E."/>
        </authorList>
    </citation>
    <scope>NUCLEOTIDE SEQUENCE [LARGE SCALE GENOMIC DNA]</scope>
    <source>
        <strain evidence="1">Susie</strain>
    </source>
</reference>
<sequence length="64" mass="7699">MMRWKKADQWLLQKCIGGVRGMWRFYSYLTGSAGEELVDFWILTEKILSIDEMDLEVRDYYLSL</sequence>
<accession>A0A2J8V823</accession>